<evidence type="ECO:0000313" key="7">
    <source>
        <dbReference type="Proteomes" id="UP001642406"/>
    </source>
</evidence>
<dbReference type="InterPro" id="IPR033121">
    <property type="entry name" value="PEPTIDASE_A1"/>
</dbReference>
<dbReference type="InterPro" id="IPR034164">
    <property type="entry name" value="Pepsin-like_dom"/>
</dbReference>
<keyword evidence="4" id="KW-0732">Signal</keyword>
<comment type="similarity">
    <text evidence="1 3">Belongs to the peptidase A1 family.</text>
</comment>
<dbReference type="CDD" id="cd05471">
    <property type="entry name" value="pepsin_like"/>
    <property type="match status" value="1"/>
</dbReference>
<gene>
    <name evidence="6" type="ORF">SBRCBS47491_007228</name>
</gene>
<dbReference type="InterPro" id="IPR001969">
    <property type="entry name" value="Aspartic_peptidase_AS"/>
</dbReference>
<dbReference type="PANTHER" id="PTHR47966:SF47">
    <property type="entry name" value="ENDOPEPTIDASE, PUTATIVE (AFU_ORTHOLOGUE AFUA_3G01220)-RELATED"/>
    <property type="match status" value="1"/>
</dbReference>
<dbReference type="InterPro" id="IPR021109">
    <property type="entry name" value="Peptidase_aspartic_dom_sf"/>
</dbReference>
<keyword evidence="7" id="KW-1185">Reference proteome</keyword>
<evidence type="ECO:0000259" key="5">
    <source>
        <dbReference type="PROSITE" id="PS51767"/>
    </source>
</evidence>
<dbReference type="PANTHER" id="PTHR47966">
    <property type="entry name" value="BETA-SITE APP-CLEAVING ENZYME, ISOFORM A-RELATED"/>
    <property type="match status" value="1"/>
</dbReference>
<evidence type="ECO:0000256" key="3">
    <source>
        <dbReference type="RuleBase" id="RU000454"/>
    </source>
</evidence>
<evidence type="ECO:0000256" key="2">
    <source>
        <dbReference type="ARBA" id="ARBA00022750"/>
    </source>
</evidence>
<dbReference type="Pfam" id="PF00026">
    <property type="entry name" value="Asp"/>
    <property type="match status" value="1"/>
</dbReference>
<evidence type="ECO:0000256" key="1">
    <source>
        <dbReference type="ARBA" id="ARBA00007447"/>
    </source>
</evidence>
<keyword evidence="3" id="KW-0645">Protease</keyword>
<reference evidence="6 7" key="1">
    <citation type="submission" date="2024-01" db="EMBL/GenBank/DDBJ databases">
        <authorList>
            <person name="Allen C."/>
            <person name="Tagirdzhanova G."/>
        </authorList>
    </citation>
    <scope>NUCLEOTIDE SEQUENCE [LARGE SCALE GENOMIC DNA]</scope>
</reference>
<dbReference type="Gene3D" id="2.40.70.10">
    <property type="entry name" value="Acid Proteases"/>
    <property type="match status" value="2"/>
</dbReference>
<feature type="signal peptide" evidence="4">
    <location>
        <begin position="1"/>
        <end position="19"/>
    </location>
</feature>
<organism evidence="6 7">
    <name type="scientific">Sporothrix bragantina</name>
    <dbReference type="NCBI Taxonomy" id="671064"/>
    <lineage>
        <taxon>Eukaryota</taxon>
        <taxon>Fungi</taxon>
        <taxon>Dikarya</taxon>
        <taxon>Ascomycota</taxon>
        <taxon>Pezizomycotina</taxon>
        <taxon>Sordariomycetes</taxon>
        <taxon>Sordariomycetidae</taxon>
        <taxon>Ophiostomatales</taxon>
        <taxon>Ophiostomataceae</taxon>
        <taxon>Sporothrix</taxon>
    </lineage>
</organism>
<sequence length="487" mass="50651">MAVLSVLLGSLAAASVVAAAPTSNTARHIEPRAPAVALAKHTLSLERRVLSPGTAPRPRPWHNPSRVPYPVGYFASQKDAPDAGNAPNATLPGGSVAVGAAPAANHNIEYITQVVAGSNNLSLVVDTGSSDTWFVQQGFTCINPNTGTATIAALCGFGPAFKGSFPGGAIANQHLSVAYGDGNGPFVQGQVGYSDLQVSGFKTDKQIIGLATQGYWDGDGVTSGLLGLGLPGLTNAFAGTLSEANTNAGSLADQVNGPILYNPLVSTLAASNNITQFSLALSREPGESVLALGGAPPNIAVDEKLGWVTTPIVKMETSSRGAALANTPAYLYYTIAVDGFIFNSSTLVRNFTALNNQPLSKVPIIVDSGTTLNMFPYEIAEAINQLFVPHAQLDPSQGLWTVQCDATPPSLGVQIGGKTIWTDPKSMIMTPTSSRSGKSTNLCMSGIAARGDIPYILGDVFMQQLVTVFDTENHEIKFAKRVPSGKK</sequence>
<feature type="domain" description="Peptidase A1" evidence="5">
    <location>
        <begin position="110"/>
        <end position="479"/>
    </location>
</feature>
<dbReference type="PROSITE" id="PS00141">
    <property type="entry name" value="ASP_PROTEASE"/>
    <property type="match status" value="2"/>
</dbReference>
<keyword evidence="2 3" id="KW-0064">Aspartyl protease</keyword>
<dbReference type="PROSITE" id="PS51767">
    <property type="entry name" value="PEPTIDASE_A1"/>
    <property type="match status" value="1"/>
</dbReference>
<dbReference type="EMBL" id="CAWUHC010000079">
    <property type="protein sequence ID" value="CAK7229384.1"/>
    <property type="molecule type" value="Genomic_DNA"/>
</dbReference>
<evidence type="ECO:0000313" key="6">
    <source>
        <dbReference type="EMBL" id="CAK7229384.1"/>
    </source>
</evidence>
<dbReference type="InterPro" id="IPR001461">
    <property type="entry name" value="Aspartic_peptidase_A1"/>
</dbReference>
<dbReference type="Proteomes" id="UP001642406">
    <property type="component" value="Unassembled WGS sequence"/>
</dbReference>
<protein>
    <recommendedName>
        <fullName evidence="5">Peptidase A1 domain-containing protein</fullName>
    </recommendedName>
</protein>
<keyword evidence="3" id="KW-0378">Hydrolase</keyword>
<name>A0ABP0CBH3_9PEZI</name>
<feature type="chain" id="PRO_5046417420" description="Peptidase A1 domain-containing protein" evidence="4">
    <location>
        <begin position="20"/>
        <end position="487"/>
    </location>
</feature>
<accession>A0ABP0CBH3</accession>
<comment type="caution">
    <text evidence="6">The sequence shown here is derived from an EMBL/GenBank/DDBJ whole genome shotgun (WGS) entry which is preliminary data.</text>
</comment>
<dbReference type="PRINTS" id="PR00792">
    <property type="entry name" value="PEPSIN"/>
</dbReference>
<evidence type="ECO:0000256" key="4">
    <source>
        <dbReference type="SAM" id="SignalP"/>
    </source>
</evidence>
<dbReference type="SUPFAM" id="SSF50630">
    <property type="entry name" value="Acid proteases"/>
    <property type="match status" value="1"/>
</dbReference>
<proteinExistence type="inferred from homology"/>